<feature type="transmembrane region" description="Helical" evidence="1">
    <location>
        <begin position="163"/>
        <end position="186"/>
    </location>
</feature>
<gene>
    <name evidence="3" type="ORF">A5642_20050</name>
</gene>
<dbReference type="InterPro" id="IPR029787">
    <property type="entry name" value="Nucleotide_cyclase"/>
</dbReference>
<proteinExistence type="predicted"/>
<keyword evidence="1" id="KW-0472">Membrane</keyword>
<dbReference type="Gene3D" id="3.30.70.270">
    <property type="match status" value="1"/>
</dbReference>
<dbReference type="SMART" id="SM00267">
    <property type="entry name" value="GGDEF"/>
    <property type="match status" value="1"/>
</dbReference>
<protein>
    <recommendedName>
        <fullName evidence="2">GGDEF domain-containing protein</fullName>
    </recommendedName>
</protein>
<dbReference type="InterPro" id="IPR043128">
    <property type="entry name" value="Rev_trsase/Diguanyl_cyclase"/>
</dbReference>
<reference evidence="3 4" key="1">
    <citation type="submission" date="2016-06" db="EMBL/GenBank/DDBJ databases">
        <authorList>
            <person name="Kjaerup R.B."/>
            <person name="Dalgaard T.S."/>
            <person name="Juul-Madsen H.R."/>
        </authorList>
    </citation>
    <scope>NUCLEOTIDE SEQUENCE [LARGE SCALE GENOMIC DNA]</scope>
    <source>
        <strain evidence="3 4">1199456.5</strain>
    </source>
</reference>
<evidence type="ECO:0000256" key="1">
    <source>
        <dbReference type="SAM" id="Phobius"/>
    </source>
</evidence>
<organism evidence="3 4">
    <name type="scientific">Mycolicibacterium mucogenicum</name>
    <name type="common">Mycobacterium mucogenicum</name>
    <dbReference type="NCBI Taxonomy" id="56689"/>
    <lineage>
        <taxon>Bacteria</taxon>
        <taxon>Bacillati</taxon>
        <taxon>Actinomycetota</taxon>
        <taxon>Actinomycetes</taxon>
        <taxon>Mycobacteriales</taxon>
        <taxon>Mycobacteriaceae</taxon>
        <taxon>Mycolicibacterium</taxon>
    </lineage>
</organism>
<feature type="transmembrane region" description="Helical" evidence="1">
    <location>
        <begin position="90"/>
        <end position="107"/>
    </location>
</feature>
<dbReference type="PANTHER" id="PTHR45138:SF9">
    <property type="entry name" value="DIGUANYLATE CYCLASE DGCM-RELATED"/>
    <property type="match status" value="1"/>
</dbReference>
<dbReference type="Pfam" id="PF00990">
    <property type="entry name" value="GGDEF"/>
    <property type="match status" value="1"/>
</dbReference>
<dbReference type="SUPFAM" id="SSF55073">
    <property type="entry name" value="Nucleotide cyclase"/>
    <property type="match status" value="1"/>
</dbReference>
<evidence type="ECO:0000259" key="2">
    <source>
        <dbReference type="PROSITE" id="PS50887"/>
    </source>
</evidence>
<dbReference type="InterPro" id="IPR050469">
    <property type="entry name" value="Diguanylate_Cyclase"/>
</dbReference>
<keyword evidence="1" id="KW-1133">Transmembrane helix</keyword>
<evidence type="ECO:0000313" key="4">
    <source>
        <dbReference type="Proteomes" id="UP000093962"/>
    </source>
</evidence>
<dbReference type="Proteomes" id="UP000093962">
    <property type="component" value="Unassembled WGS sequence"/>
</dbReference>
<dbReference type="RefSeq" id="WP_064858988.1">
    <property type="nucleotide sequence ID" value="NZ_LZSF01000128.1"/>
</dbReference>
<dbReference type="CDD" id="cd01949">
    <property type="entry name" value="GGDEF"/>
    <property type="match status" value="1"/>
</dbReference>
<dbReference type="GO" id="GO:0052621">
    <property type="term" value="F:diguanylate cyclase activity"/>
    <property type="evidence" value="ECO:0007669"/>
    <property type="project" value="TreeGrafter"/>
</dbReference>
<comment type="caution">
    <text evidence="3">The sequence shown here is derived from an EMBL/GenBank/DDBJ whole genome shotgun (WGS) entry which is preliminary data.</text>
</comment>
<feature type="transmembrane region" description="Helical" evidence="1">
    <location>
        <begin position="136"/>
        <end position="157"/>
    </location>
</feature>
<feature type="transmembrane region" description="Helical" evidence="1">
    <location>
        <begin position="34"/>
        <end position="52"/>
    </location>
</feature>
<keyword evidence="1" id="KW-0812">Transmembrane</keyword>
<dbReference type="AlphaFoldDB" id="A0A1A0MQI2"/>
<feature type="domain" description="GGDEF" evidence="2">
    <location>
        <begin position="225"/>
        <end position="351"/>
    </location>
</feature>
<dbReference type="PANTHER" id="PTHR45138">
    <property type="entry name" value="REGULATORY COMPONENTS OF SENSORY TRANSDUCTION SYSTEM"/>
    <property type="match status" value="1"/>
</dbReference>
<dbReference type="OrthoDB" id="23692at2"/>
<dbReference type="EMBL" id="LZSF01000128">
    <property type="protein sequence ID" value="OBA87326.1"/>
    <property type="molecule type" value="Genomic_DNA"/>
</dbReference>
<evidence type="ECO:0000313" key="3">
    <source>
        <dbReference type="EMBL" id="OBA87326.1"/>
    </source>
</evidence>
<dbReference type="NCBIfam" id="TIGR00254">
    <property type="entry name" value="GGDEF"/>
    <property type="match status" value="1"/>
</dbReference>
<dbReference type="InterPro" id="IPR000160">
    <property type="entry name" value="GGDEF_dom"/>
</dbReference>
<name>A0A1A0MQI2_MYCMU</name>
<dbReference type="PROSITE" id="PS50887">
    <property type="entry name" value="GGDEF"/>
    <property type="match status" value="1"/>
</dbReference>
<feature type="transmembrane region" description="Helical" evidence="1">
    <location>
        <begin position="58"/>
        <end position="81"/>
    </location>
</feature>
<sequence length="356" mass="38213">MAWQRIRQWWHRPDHYEWLSAYIENRGLQPYTRIVVGLVVLSGGMVGLATIWSPSGPATVFSVAVPVVAGVVAIGCSLVWLTRWPRRRQSTVIVILLDFCIAGVCLVQRDPKAAALGGFVFALLAAYVASFHTPKYLASVAVTAILTAAVCGVRLAAQGDPQLAVAVFVGLVANTLLLPLAVHVLVMMLGDDSAVAHLDPLTQLPNRRGFEQAIRPMLAGPRAESEISVILLDLDDFKRINDTLGHAAGDRVLMDVAGVIMNALPKGAVAARIGGEEFVIAIRGNQASALRFSERLRRNIATKPWYMTASFGIAHAPAGSRPVMDQLLASADHAMYVAKRAGGDQVSSTSPDVVRK</sequence>
<feature type="transmembrane region" description="Helical" evidence="1">
    <location>
        <begin position="113"/>
        <end position="129"/>
    </location>
</feature>
<accession>A0A1A0MQI2</accession>